<name>A0A0F9M0I2_9ZZZZ</name>
<accession>A0A0F9M0I2</accession>
<dbReference type="GO" id="GO:0043565">
    <property type="term" value="F:sequence-specific DNA binding"/>
    <property type="evidence" value="ECO:0007669"/>
    <property type="project" value="InterPro"/>
</dbReference>
<organism evidence="2">
    <name type="scientific">marine sediment metagenome</name>
    <dbReference type="NCBI Taxonomy" id="412755"/>
    <lineage>
        <taxon>unclassified sequences</taxon>
        <taxon>metagenomes</taxon>
        <taxon>ecological metagenomes</taxon>
    </lineage>
</organism>
<reference evidence="2" key="1">
    <citation type="journal article" date="2015" name="Nature">
        <title>Complex archaea that bridge the gap between prokaryotes and eukaryotes.</title>
        <authorList>
            <person name="Spang A."/>
            <person name="Saw J.H."/>
            <person name="Jorgensen S.L."/>
            <person name="Zaremba-Niedzwiedzka K."/>
            <person name="Martijn J."/>
            <person name="Lind A.E."/>
            <person name="van Eijk R."/>
            <person name="Schleper C."/>
            <person name="Guy L."/>
            <person name="Ettema T.J."/>
        </authorList>
    </citation>
    <scope>NUCLEOTIDE SEQUENCE</scope>
</reference>
<comment type="caution">
    <text evidence="2">The sequence shown here is derived from an EMBL/GenBank/DDBJ whole genome shotgun (WGS) entry which is preliminary data.</text>
</comment>
<evidence type="ECO:0000259" key="1">
    <source>
        <dbReference type="Pfam" id="PF02954"/>
    </source>
</evidence>
<dbReference type="Gene3D" id="1.10.10.60">
    <property type="entry name" value="Homeodomain-like"/>
    <property type="match status" value="1"/>
</dbReference>
<protein>
    <recommendedName>
        <fullName evidence="1">DNA binding HTH domain-containing protein</fullName>
    </recommendedName>
</protein>
<dbReference type="SUPFAM" id="SSF46689">
    <property type="entry name" value="Homeodomain-like"/>
    <property type="match status" value="1"/>
</dbReference>
<dbReference type="EMBL" id="LAZR01005529">
    <property type="protein sequence ID" value="KKM99163.1"/>
    <property type="molecule type" value="Genomic_DNA"/>
</dbReference>
<proteinExistence type="predicted"/>
<dbReference type="PRINTS" id="PR01590">
    <property type="entry name" value="HTHFIS"/>
</dbReference>
<dbReference type="AlphaFoldDB" id="A0A0F9M0I2"/>
<sequence length="72" mass="7767">MTEHRETSLRTRMASAETDIINRALKGTLGNVTHAALELGISRSTMSKRIRALGIDAAAFRATRAADVIRSG</sequence>
<dbReference type="InterPro" id="IPR002197">
    <property type="entry name" value="HTH_Fis"/>
</dbReference>
<evidence type="ECO:0000313" key="2">
    <source>
        <dbReference type="EMBL" id="KKM99163.1"/>
    </source>
</evidence>
<feature type="domain" description="DNA binding HTH" evidence="1">
    <location>
        <begin position="14"/>
        <end position="52"/>
    </location>
</feature>
<dbReference type="Pfam" id="PF02954">
    <property type="entry name" value="HTH_8"/>
    <property type="match status" value="1"/>
</dbReference>
<gene>
    <name evidence="2" type="ORF">LCGC14_1150650</name>
</gene>
<dbReference type="InterPro" id="IPR009057">
    <property type="entry name" value="Homeodomain-like_sf"/>
</dbReference>